<dbReference type="Gene3D" id="1.10.10.10">
    <property type="entry name" value="Winged helix-like DNA-binding domain superfamily/Winged helix DNA-binding domain"/>
    <property type="match status" value="1"/>
</dbReference>
<dbReference type="GO" id="GO:0005524">
    <property type="term" value="F:ATP binding"/>
    <property type="evidence" value="ECO:0007669"/>
    <property type="project" value="UniProtKB-UniRule"/>
</dbReference>
<dbReference type="GO" id="GO:0008998">
    <property type="term" value="F:ribonucleoside-triphosphate reductase (thioredoxin) activity"/>
    <property type="evidence" value="ECO:0007669"/>
    <property type="project" value="InterPro"/>
</dbReference>
<protein>
    <submittedName>
        <fullName evidence="5">Anaerobic ribonucleoside triphosphate reductase</fullName>
    </submittedName>
</protein>
<dbReference type="GeneID" id="39421160"/>
<dbReference type="AlphaFoldDB" id="A0A484IAN5"/>
<dbReference type="GO" id="GO:0031250">
    <property type="term" value="C:anaerobic ribonucleoside-triphosphate reductase complex"/>
    <property type="evidence" value="ECO:0007669"/>
    <property type="project" value="TreeGrafter"/>
</dbReference>
<dbReference type="Pfam" id="PF13597">
    <property type="entry name" value="NRDD"/>
    <property type="match status" value="1"/>
</dbReference>
<dbReference type="GO" id="GO:0004748">
    <property type="term" value="F:ribonucleoside-diphosphate reductase activity, thioredoxin disulfide as acceptor"/>
    <property type="evidence" value="ECO:0007669"/>
    <property type="project" value="TreeGrafter"/>
</dbReference>
<feature type="domain" description="ATP-cone" evidence="4">
    <location>
        <begin position="117"/>
        <end position="209"/>
    </location>
</feature>
<sequence length="689" mass="77568">MRISYLPSSESKRGILESTSKRVRMIFSVMASPNRIDILRILNNKGPLTYSELKSLAGFKSKKESGKFAYHLRKLLKQSLLGLNKSERRYTITNLGKLVLNLARQIEEKSIVESGKMYVRTSHQTIEEFNSHKIIQSLVREANLSLEQATKITEEVENKVYKLSTSYLTSRLLRDCVNNILLEHGLEDQMNKLIRVGIPIFDLDKMLNNSSNSLRNGINDLIIEISRDVLSEYFVASFQKDILDMHYNGEIHLDTLGHWGIGPDTVFIDVEQVKNNLDLKGNFLFLPRTSDQSKLNLFLPIIISLIQREVSKEIVIENIDKILRDYQMDKIPEYLSLSLISSSISMQHMNSPFVTLVISAKEGEGLLIQMLKGYALYVEQVALPNFGLFITHSKSLTKNLVSEVAKVIKLGGKIVLSQESILSSRGIRKLNDVSMLPNIVLNSLTINLPRLAYQSNKDETYFRTKLALLMKPSISALLLKKEMLSENIRHGILPALSNVVSFPEVGSTTTIVNIAGLNESIYDILGYSKKDGFDTVKKVIQTANDILLGFSKNNTEKFGVSMINDGSSSRFVVLDSDKFGKLTHDFQSYSQGVIITREILENDNPISENLRQLDNLMTGGLYIRLDITGASEQELIDIINMAIPTIPYFDIFEKQFICSICGKRNIKSGVCLSCGSSNLIEINQLPSKM</sequence>
<dbReference type="EMBL" id="LR216287">
    <property type="protein sequence ID" value="VFJ14178.1"/>
    <property type="molecule type" value="Genomic_DNA"/>
</dbReference>
<dbReference type="Pfam" id="PF24038">
    <property type="entry name" value="DUF7347"/>
    <property type="match status" value="1"/>
</dbReference>
<proteinExistence type="predicted"/>
<evidence type="ECO:0000313" key="5">
    <source>
        <dbReference type="EMBL" id="VFJ14178.1"/>
    </source>
</evidence>
<dbReference type="Pfam" id="PF03477">
    <property type="entry name" value="ATP-cone"/>
    <property type="match status" value="1"/>
</dbReference>
<dbReference type="InterPro" id="IPR055771">
    <property type="entry name" value="DUF7347"/>
</dbReference>
<keyword evidence="2 3" id="KW-0067">ATP-binding</keyword>
<dbReference type="InterPro" id="IPR036390">
    <property type="entry name" value="WH_DNA-bd_sf"/>
</dbReference>
<dbReference type="PANTHER" id="PTHR21075:SF0">
    <property type="entry name" value="ANAEROBIC RIBONUCLEOSIDE-TRIPHOSPHATE REDUCTASE"/>
    <property type="match status" value="1"/>
</dbReference>
<dbReference type="GO" id="GO:0009265">
    <property type="term" value="P:2'-deoxyribonucleotide biosynthetic process"/>
    <property type="evidence" value="ECO:0007669"/>
    <property type="project" value="TreeGrafter"/>
</dbReference>
<dbReference type="SUPFAM" id="SSF46785">
    <property type="entry name" value="Winged helix' DNA-binding domain"/>
    <property type="match status" value="1"/>
</dbReference>
<reference evidence="5 6" key="1">
    <citation type="submission" date="2019-02" db="EMBL/GenBank/DDBJ databases">
        <authorList>
            <person name="Lehtovirta-Morley E L."/>
        </authorList>
    </citation>
    <scope>NUCLEOTIDE SEQUENCE [LARGE SCALE GENOMIC DNA]</scope>
    <source>
        <strain evidence="5">NFRAN1</strain>
    </source>
</reference>
<dbReference type="InterPro" id="IPR005144">
    <property type="entry name" value="ATP-cone_dom"/>
</dbReference>
<evidence type="ECO:0000256" key="3">
    <source>
        <dbReference type="PROSITE-ProRule" id="PRU00492"/>
    </source>
</evidence>
<dbReference type="CDD" id="cd00090">
    <property type="entry name" value="HTH_ARSR"/>
    <property type="match status" value="1"/>
</dbReference>
<organism evidence="5 6">
    <name type="scientific">Candidatus Nitrosocosmicus franklandianus</name>
    <dbReference type="NCBI Taxonomy" id="1798806"/>
    <lineage>
        <taxon>Archaea</taxon>
        <taxon>Nitrososphaerota</taxon>
        <taxon>Nitrososphaeria</taxon>
        <taxon>Nitrososphaerales</taxon>
        <taxon>Nitrososphaeraceae</taxon>
        <taxon>Candidatus Nitrosocosmicus</taxon>
    </lineage>
</organism>
<dbReference type="Gene3D" id="3.20.70.20">
    <property type="match status" value="1"/>
</dbReference>
<keyword evidence="1 3" id="KW-0547">Nucleotide-binding</keyword>
<evidence type="ECO:0000256" key="1">
    <source>
        <dbReference type="ARBA" id="ARBA00022741"/>
    </source>
</evidence>
<dbReference type="PANTHER" id="PTHR21075">
    <property type="entry name" value="ANAEROBIC RIBONUCLEOSIDE-TRIPHOSPHATE REDUCTASE"/>
    <property type="match status" value="1"/>
</dbReference>
<dbReference type="KEGG" id="nfn:NFRAN_1856"/>
<keyword evidence="6" id="KW-1185">Reference proteome</keyword>
<dbReference type="InterPro" id="IPR012833">
    <property type="entry name" value="NrdD"/>
</dbReference>
<dbReference type="Proteomes" id="UP000294299">
    <property type="component" value="Chromosome NFRAN"/>
</dbReference>
<name>A0A484IAN5_9ARCH</name>
<dbReference type="SUPFAM" id="SSF51998">
    <property type="entry name" value="PFL-like glycyl radical enzymes"/>
    <property type="match status" value="1"/>
</dbReference>
<evidence type="ECO:0000313" key="6">
    <source>
        <dbReference type="Proteomes" id="UP000294299"/>
    </source>
</evidence>
<dbReference type="GO" id="GO:0006260">
    <property type="term" value="P:DNA replication"/>
    <property type="evidence" value="ECO:0007669"/>
    <property type="project" value="InterPro"/>
</dbReference>
<accession>A0A484IAN5</accession>
<evidence type="ECO:0000256" key="2">
    <source>
        <dbReference type="ARBA" id="ARBA00022840"/>
    </source>
</evidence>
<dbReference type="PROSITE" id="PS51161">
    <property type="entry name" value="ATP_CONE"/>
    <property type="match status" value="1"/>
</dbReference>
<dbReference type="InterPro" id="IPR036388">
    <property type="entry name" value="WH-like_DNA-bd_sf"/>
</dbReference>
<evidence type="ECO:0000259" key="4">
    <source>
        <dbReference type="PROSITE" id="PS51161"/>
    </source>
</evidence>
<dbReference type="RefSeq" id="WP_134484398.1">
    <property type="nucleotide sequence ID" value="NZ_LR216287.1"/>
</dbReference>
<dbReference type="InterPro" id="IPR011991">
    <property type="entry name" value="ArsR-like_HTH"/>
</dbReference>
<gene>
    <name evidence="5" type="ORF">NFRAN_1856</name>
</gene>
<dbReference type="OrthoDB" id="139164at2157"/>